<dbReference type="SUPFAM" id="SSF51735">
    <property type="entry name" value="NAD(P)-binding Rossmann-fold domains"/>
    <property type="match status" value="1"/>
</dbReference>
<evidence type="ECO:0000259" key="5">
    <source>
        <dbReference type="Pfam" id="PF00389"/>
    </source>
</evidence>
<comment type="similarity">
    <text evidence="1 4">Belongs to the D-isomer specific 2-hydroxyacid dehydrogenase family.</text>
</comment>
<dbReference type="InterPro" id="IPR036291">
    <property type="entry name" value="NAD(P)-bd_dom_sf"/>
</dbReference>
<dbReference type="GO" id="GO:0008720">
    <property type="term" value="F:D-lactate dehydrogenase (NAD+) activity"/>
    <property type="evidence" value="ECO:0007669"/>
    <property type="project" value="TreeGrafter"/>
</dbReference>
<evidence type="ECO:0000256" key="2">
    <source>
        <dbReference type="ARBA" id="ARBA00023002"/>
    </source>
</evidence>
<accession>A0A1W1GY24</accession>
<dbReference type="Proteomes" id="UP000191133">
    <property type="component" value="Unassembled WGS sequence"/>
</dbReference>
<gene>
    <name evidence="7" type="ORF">SAMN04488690_1967</name>
</gene>
<organism evidence="7 8">
    <name type="scientific">Stenotrophomonas indicatrix</name>
    <dbReference type="NCBI Taxonomy" id="2045451"/>
    <lineage>
        <taxon>Bacteria</taxon>
        <taxon>Pseudomonadati</taxon>
        <taxon>Pseudomonadota</taxon>
        <taxon>Gammaproteobacteria</taxon>
        <taxon>Lysobacterales</taxon>
        <taxon>Lysobacteraceae</taxon>
        <taxon>Stenotrophomonas</taxon>
    </lineage>
</organism>
<keyword evidence="3" id="KW-0520">NAD</keyword>
<proteinExistence type="inferred from homology"/>
<protein>
    <submittedName>
        <fullName evidence="7">D-lactate dehydrogenase</fullName>
    </submittedName>
</protein>
<dbReference type="CDD" id="cd12183">
    <property type="entry name" value="LDH_like_2"/>
    <property type="match status" value="1"/>
</dbReference>
<evidence type="ECO:0000256" key="1">
    <source>
        <dbReference type="ARBA" id="ARBA00005854"/>
    </source>
</evidence>
<sequence length="345" mass="37158">MVVADFRADLAMQIAVFSARPYDRRFLEEANQREGAGQDFQFVYFDAALDVHTAALAQDCAAVCVFVNDRLDAPVLQALHALGVRAVLLRCAGFNNVDLASANALGLFVARVPAYSPEAVAEHALALVMTLNRHTHRAYNRVREGNFMLDGLLGRTLHGKTVGIVGTGKIGLATARIFRGMGCTVLGHDPYPSPAFAGIGAMVELDELLSRSDIVSLHCPLTPDTQHLIDDASLARMKPGAMLVNTSRGGLVDTHAVIRALKSRRLGHLAIDVYEQESALFFQDLSGEIIDDEAFQRLMSFPNVLVTGHQGFFTVEALQEISAITLGNLADFAAGRNCGNRVAAG</sequence>
<dbReference type="Gene3D" id="3.40.50.720">
    <property type="entry name" value="NAD(P)-binding Rossmann-like Domain"/>
    <property type="match status" value="2"/>
</dbReference>
<dbReference type="PROSITE" id="PS00671">
    <property type="entry name" value="D_2_HYDROXYACID_DH_3"/>
    <property type="match status" value="1"/>
</dbReference>
<dbReference type="InterPro" id="IPR029752">
    <property type="entry name" value="D-isomer_DH_CS1"/>
</dbReference>
<dbReference type="InterPro" id="IPR006140">
    <property type="entry name" value="D-isomer_DH_NAD-bd"/>
</dbReference>
<reference evidence="8" key="1">
    <citation type="submission" date="2016-10" db="EMBL/GenBank/DDBJ databases">
        <authorList>
            <person name="Varghese N."/>
        </authorList>
    </citation>
    <scope>NUCLEOTIDE SEQUENCE [LARGE SCALE GENOMIC DNA]</scope>
    <source>
        <strain evidence="8">92MFCol6.1</strain>
    </source>
</reference>
<dbReference type="InterPro" id="IPR006139">
    <property type="entry name" value="D-isomer_2_OHA_DH_cat_dom"/>
</dbReference>
<name>A0A1W1GY24_9GAMM</name>
<dbReference type="EMBL" id="FWEU01000002">
    <property type="protein sequence ID" value="SLM24246.1"/>
    <property type="molecule type" value="Genomic_DNA"/>
</dbReference>
<dbReference type="SUPFAM" id="SSF52283">
    <property type="entry name" value="Formate/glycerate dehydrogenase catalytic domain-like"/>
    <property type="match status" value="1"/>
</dbReference>
<keyword evidence="2 4" id="KW-0560">Oxidoreductase</keyword>
<evidence type="ECO:0000313" key="8">
    <source>
        <dbReference type="Proteomes" id="UP000191133"/>
    </source>
</evidence>
<feature type="domain" description="D-isomer specific 2-hydroxyacid dehydrogenase NAD-binding" evidence="6">
    <location>
        <begin position="125"/>
        <end position="311"/>
    </location>
</feature>
<dbReference type="InterPro" id="IPR058205">
    <property type="entry name" value="D-LDH-like"/>
</dbReference>
<dbReference type="PANTHER" id="PTHR43026:SF1">
    <property type="entry name" value="2-HYDROXYACID DEHYDROGENASE HOMOLOG 1-RELATED"/>
    <property type="match status" value="1"/>
</dbReference>
<dbReference type="AlphaFoldDB" id="A0A1W1GY24"/>
<dbReference type="PANTHER" id="PTHR43026">
    <property type="entry name" value="2-HYDROXYACID DEHYDROGENASE HOMOLOG 1-RELATED"/>
    <property type="match status" value="1"/>
</dbReference>
<evidence type="ECO:0000256" key="4">
    <source>
        <dbReference type="RuleBase" id="RU003719"/>
    </source>
</evidence>
<dbReference type="InterPro" id="IPR029753">
    <property type="entry name" value="D-isomer_DH_CS"/>
</dbReference>
<dbReference type="GO" id="GO:0051287">
    <property type="term" value="F:NAD binding"/>
    <property type="evidence" value="ECO:0007669"/>
    <property type="project" value="InterPro"/>
</dbReference>
<dbReference type="Pfam" id="PF02826">
    <property type="entry name" value="2-Hacid_dh_C"/>
    <property type="match status" value="1"/>
</dbReference>
<dbReference type="Pfam" id="PF00389">
    <property type="entry name" value="2-Hacid_dh"/>
    <property type="match status" value="1"/>
</dbReference>
<dbReference type="PROSITE" id="PS00670">
    <property type="entry name" value="D_2_HYDROXYACID_DH_2"/>
    <property type="match status" value="1"/>
</dbReference>
<evidence type="ECO:0000313" key="7">
    <source>
        <dbReference type="EMBL" id="SLM24246.1"/>
    </source>
</evidence>
<dbReference type="PROSITE" id="PS00065">
    <property type="entry name" value="D_2_HYDROXYACID_DH_1"/>
    <property type="match status" value="1"/>
</dbReference>
<feature type="domain" description="D-isomer specific 2-hydroxyacid dehydrogenase catalytic" evidence="5">
    <location>
        <begin position="14"/>
        <end position="342"/>
    </location>
</feature>
<evidence type="ECO:0000259" key="6">
    <source>
        <dbReference type="Pfam" id="PF02826"/>
    </source>
</evidence>
<evidence type="ECO:0000256" key="3">
    <source>
        <dbReference type="ARBA" id="ARBA00023027"/>
    </source>
</evidence>